<evidence type="ECO:0000259" key="2">
    <source>
        <dbReference type="Pfam" id="PF08240"/>
    </source>
</evidence>
<name>A0ABW3MAZ1_9PSEU</name>
<dbReference type="Gene3D" id="3.90.180.10">
    <property type="entry name" value="Medium-chain alcohol dehydrogenases, catalytic domain"/>
    <property type="match status" value="1"/>
</dbReference>
<dbReference type="SUPFAM" id="SSF50129">
    <property type="entry name" value="GroES-like"/>
    <property type="match status" value="1"/>
</dbReference>
<feature type="domain" description="Alcohol dehydrogenase-like N-terminal" evidence="2">
    <location>
        <begin position="28"/>
        <end position="73"/>
    </location>
</feature>
<dbReference type="InterPro" id="IPR013154">
    <property type="entry name" value="ADH-like_N"/>
</dbReference>
<reference evidence="4" key="1">
    <citation type="journal article" date="2019" name="Int. J. Syst. Evol. Microbiol.">
        <title>The Global Catalogue of Microorganisms (GCM) 10K type strain sequencing project: providing services to taxonomists for standard genome sequencing and annotation.</title>
        <authorList>
            <consortium name="The Broad Institute Genomics Platform"/>
            <consortium name="The Broad Institute Genome Sequencing Center for Infectious Disease"/>
            <person name="Wu L."/>
            <person name="Ma J."/>
        </authorList>
    </citation>
    <scope>NUCLEOTIDE SEQUENCE [LARGE SCALE GENOMIC DNA]</scope>
    <source>
        <strain evidence="4">JCM 31486</strain>
    </source>
</reference>
<dbReference type="InterPro" id="IPR011032">
    <property type="entry name" value="GroES-like_sf"/>
</dbReference>
<dbReference type="InterPro" id="IPR051603">
    <property type="entry name" value="Zinc-ADH_QOR/CCCR"/>
</dbReference>
<protein>
    <submittedName>
        <fullName evidence="3">Alcohol dehydrogenase catalytic domain-containing protein</fullName>
    </submittedName>
</protein>
<feature type="non-terminal residue" evidence="3">
    <location>
        <position position="74"/>
    </location>
</feature>
<evidence type="ECO:0000313" key="4">
    <source>
        <dbReference type="Proteomes" id="UP001597045"/>
    </source>
</evidence>
<keyword evidence="4" id="KW-1185">Reference proteome</keyword>
<sequence length="74" mass="8027">MLVIEVTQYGGPEVLHLAQRTAPQPEVGKVRVRVHATTVNPADLAIRSGVFAAVMPNLRFPFTLGWDMAGTVLD</sequence>
<dbReference type="PANTHER" id="PTHR44154:SF1">
    <property type="entry name" value="QUINONE OXIDOREDUCTASE"/>
    <property type="match status" value="1"/>
</dbReference>
<keyword evidence="1" id="KW-0521">NADP</keyword>
<comment type="caution">
    <text evidence="3">The sequence shown here is derived from an EMBL/GenBank/DDBJ whole genome shotgun (WGS) entry which is preliminary data.</text>
</comment>
<evidence type="ECO:0000313" key="3">
    <source>
        <dbReference type="EMBL" id="MFD1047956.1"/>
    </source>
</evidence>
<organism evidence="3 4">
    <name type="scientific">Kibdelosporangium lantanae</name>
    <dbReference type="NCBI Taxonomy" id="1497396"/>
    <lineage>
        <taxon>Bacteria</taxon>
        <taxon>Bacillati</taxon>
        <taxon>Actinomycetota</taxon>
        <taxon>Actinomycetes</taxon>
        <taxon>Pseudonocardiales</taxon>
        <taxon>Pseudonocardiaceae</taxon>
        <taxon>Kibdelosporangium</taxon>
    </lineage>
</organism>
<evidence type="ECO:0000256" key="1">
    <source>
        <dbReference type="ARBA" id="ARBA00022857"/>
    </source>
</evidence>
<gene>
    <name evidence="3" type="ORF">ACFQ1S_21675</name>
</gene>
<dbReference type="Pfam" id="PF08240">
    <property type="entry name" value="ADH_N"/>
    <property type="match status" value="1"/>
</dbReference>
<dbReference type="PANTHER" id="PTHR44154">
    <property type="entry name" value="QUINONE OXIDOREDUCTASE"/>
    <property type="match status" value="1"/>
</dbReference>
<proteinExistence type="predicted"/>
<dbReference type="Proteomes" id="UP001597045">
    <property type="component" value="Unassembled WGS sequence"/>
</dbReference>
<dbReference type="EMBL" id="JBHTIS010001329">
    <property type="protein sequence ID" value="MFD1047956.1"/>
    <property type="molecule type" value="Genomic_DNA"/>
</dbReference>
<accession>A0ABW3MAZ1</accession>